<feature type="region of interest" description="Disordered" evidence="1">
    <location>
        <begin position="1"/>
        <end position="77"/>
    </location>
</feature>
<feature type="compositionally biased region" description="Polar residues" evidence="1">
    <location>
        <begin position="32"/>
        <end position="47"/>
    </location>
</feature>
<reference evidence="2" key="2">
    <citation type="submission" date="2017-06" db="EMBL/GenBank/DDBJ databases">
        <title>The pomegranate genome and the genomics of punicalagin biosynthesis.</title>
        <authorList>
            <person name="Xu C."/>
        </authorList>
    </citation>
    <scope>NUCLEOTIDE SEQUENCE [LARGE SCALE GENOMIC DNA]</scope>
    <source>
        <tissue evidence="2">Fresh leaf</tissue>
    </source>
</reference>
<protein>
    <submittedName>
        <fullName evidence="2">Uncharacterized protein</fullName>
    </submittedName>
</protein>
<accession>A0A218VU56</accession>
<reference evidence="3 5" key="3">
    <citation type="submission" date="2017-11" db="EMBL/GenBank/DDBJ databases">
        <title>De-novo sequencing of pomegranate (Punica granatum L.) genome.</title>
        <authorList>
            <person name="Akparov Z."/>
            <person name="Amiraslanov A."/>
            <person name="Hajiyeva S."/>
            <person name="Abbasov M."/>
            <person name="Kaur K."/>
            <person name="Hamwieh A."/>
            <person name="Solovyev V."/>
            <person name="Salamov A."/>
            <person name="Braich B."/>
            <person name="Kosarev P."/>
            <person name="Mahmoud A."/>
            <person name="Hajiyev E."/>
            <person name="Babayeva S."/>
            <person name="Izzatullayeva V."/>
            <person name="Mammadov A."/>
            <person name="Mammadov A."/>
            <person name="Sharifova S."/>
            <person name="Ojaghi J."/>
            <person name="Eynullazada K."/>
            <person name="Bayramov B."/>
            <person name="Abdulazimova A."/>
            <person name="Shahmuradov I."/>
        </authorList>
    </citation>
    <scope>NUCLEOTIDE SEQUENCE [LARGE SCALE GENOMIC DNA]</scope>
    <source>
        <strain evidence="3">AG2017</strain>
        <strain evidence="5">cv. AG2017</strain>
        <tissue evidence="3">Leaf</tissue>
    </source>
</reference>
<dbReference type="AlphaFoldDB" id="A0A218VU56"/>
<proteinExistence type="predicted"/>
<dbReference type="EMBL" id="PGOL01002055">
    <property type="protein sequence ID" value="PKI51039.1"/>
    <property type="molecule type" value="Genomic_DNA"/>
</dbReference>
<organism evidence="2 4">
    <name type="scientific">Punica granatum</name>
    <name type="common">Pomegranate</name>
    <dbReference type="NCBI Taxonomy" id="22663"/>
    <lineage>
        <taxon>Eukaryota</taxon>
        <taxon>Viridiplantae</taxon>
        <taxon>Streptophyta</taxon>
        <taxon>Embryophyta</taxon>
        <taxon>Tracheophyta</taxon>
        <taxon>Spermatophyta</taxon>
        <taxon>Magnoliopsida</taxon>
        <taxon>eudicotyledons</taxon>
        <taxon>Gunneridae</taxon>
        <taxon>Pentapetalae</taxon>
        <taxon>rosids</taxon>
        <taxon>malvids</taxon>
        <taxon>Myrtales</taxon>
        <taxon>Lythraceae</taxon>
        <taxon>Punica</taxon>
    </lineage>
</organism>
<sequence>MEKHERQLSSKSSRKGSSSYSELWTMVKERSSSFNSSNRAKQATPGSSEEGLDSTVEVGGRGGGQHSSMNKKKQQQL</sequence>
<reference evidence="4" key="1">
    <citation type="journal article" date="2017" name="Plant J.">
        <title>The pomegranate (Punica granatum L.) genome and the genomics of punicalagin biosynthesis.</title>
        <authorList>
            <person name="Qin G."/>
            <person name="Xu C."/>
            <person name="Ming R."/>
            <person name="Tang H."/>
            <person name="Guyot R."/>
            <person name="Kramer E.M."/>
            <person name="Hu Y."/>
            <person name="Yi X."/>
            <person name="Qi Y."/>
            <person name="Xu X."/>
            <person name="Gao Z."/>
            <person name="Pan H."/>
            <person name="Jian J."/>
            <person name="Tian Y."/>
            <person name="Yue Z."/>
            <person name="Xu Y."/>
        </authorList>
    </citation>
    <scope>NUCLEOTIDE SEQUENCE [LARGE SCALE GENOMIC DNA]</scope>
    <source>
        <strain evidence="4">cv. Dabenzi</strain>
    </source>
</reference>
<gene>
    <name evidence="2" type="ORF">CDL15_Pgr020708</name>
    <name evidence="3" type="ORF">CRG98_028564</name>
</gene>
<dbReference type="Proteomes" id="UP000197138">
    <property type="component" value="Unassembled WGS sequence"/>
</dbReference>
<evidence type="ECO:0000256" key="1">
    <source>
        <dbReference type="SAM" id="MobiDB-lite"/>
    </source>
</evidence>
<comment type="caution">
    <text evidence="2">The sequence shown here is derived from an EMBL/GenBank/DDBJ whole genome shotgun (WGS) entry which is preliminary data.</text>
</comment>
<evidence type="ECO:0000313" key="5">
    <source>
        <dbReference type="Proteomes" id="UP000233551"/>
    </source>
</evidence>
<dbReference type="EMBL" id="MTKT01005816">
    <property type="protein sequence ID" value="OWM64097.1"/>
    <property type="molecule type" value="Genomic_DNA"/>
</dbReference>
<evidence type="ECO:0000313" key="2">
    <source>
        <dbReference type="EMBL" id="OWM64097.1"/>
    </source>
</evidence>
<evidence type="ECO:0000313" key="4">
    <source>
        <dbReference type="Proteomes" id="UP000197138"/>
    </source>
</evidence>
<feature type="compositionally biased region" description="Low complexity" evidence="1">
    <location>
        <begin position="9"/>
        <end position="21"/>
    </location>
</feature>
<evidence type="ECO:0000313" key="3">
    <source>
        <dbReference type="EMBL" id="PKI51039.1"/>
    </source>
</evidence>
<name>A0A218VU56_PUNGR</name>
<dbReference type="Proteomes" id="UP000233551">
    <property type="component" value="Unassembled WGS sequence"/>
</dbReference>
<keyword evidence="5" id="KW-1185">Reference proteome</keyword>